<proteinExistence type="predicted"/>
<reference evidence="2" key="1">
    <citation type="submission" date="2018-04" db="EMBL/GenBank/DDBJ databases">
        <authorList>
            <person name="Lucker S."/>
            <person name="Sakoula D."/>
        </authorList>
    </citation>
    <scope>NUCLEOTIDE SEQUENCE [LARGE SCALE GENOMIC DNA]</scope>
</reference>
<sequence>MGMSELHTPVPSSSDVRCHCGKLIARWQGTNLVIKCARCARFMTIQYSAIRGTPPPDLALGRRE</sequence>
<evidence type="ECO:0000313" key="2">
    <source>
        <dbReference type="Proteomes" id="UP000248168"/>
    </source>
</evidence>
<dbReference type="AlphaFoldDB" id="A0A330L8B6"/>
<gene>
    <name evidence="1" type="ORF">NITLEN_40058</name>
</gene>
<evidence type="ECO:0008006" key="3">
    <source>
        <dbReference type="Google" id="ProtNLM"/>
    </source>
</evidence>
<evidence type="ECO:0000313" key="1">
    <source>
        <dbReference type="EMBL" id="SPP65585.1"/>
    </source>
</evidence>
<protein>
    <recommendedName>
        <fullName evidence="3">Com family DNA-binding transcriptional regulator</fullName>
    </recommendedName>
</protein>
<dbReference type="EMBL" id="OUNR01000017">
    <property type="protein sequence ID" value="SPP65585.1"/>
    <property type="molecule type" value="Genomic_DNA"/>
</dbReference>
<dbReference type="InParanoid" id="A0A330L8B6"/>
<accession>A0A330L8B6</accession>
<name>A0A330L8B6_9BACT</name>
<keyword evidence="2" id="KW-1185">Reference proteome</keyword>
<dbReference type="Proteomes" id="UP000248168">
    <property type="component" value="Unassembled WGS sequence"/>
</dbReference>
<organism evidence="1 2">
    <name type="scientific">Nitrospira lenta</name>
    <dbReference type="NCBI Taxonomy" id="1436998"/>
    <lineage>
        <taxon>Bacteria</taxon>
        <taxon>Pseudomonadati</taxon>
        <taxon>Nitrospirota</taxon>
        <taxon>Nitrospiria</taxon>
        <taxon>Nitrospirales</taxon>
        <taxon>Nitrospiraceae</taxon>
        <taxon>Nitrospira</taxon>
    </lineage>
</organism>